<dbReference type="EMBL" id="JARAKH010000049">
    <property type="protein sequence ID" value="KAK8375540.1"/>
    <property type="molecule type" value="Genomic_DNA"/>
</dbReference>
<proteinExistence type="predicted"/>
<dbReference type="AlphaFoldDB" id="A0AAW0SLA8"/>
<sequence length="231" mass="25569">MMASAAFLFTMAVVVVVTAAAPQPDTPLPPVVPFKSLPKDLITQDPYAHLHTFSEDHHDVLHNNIPHSFGSRIKDAFPRSSRPSGFPAPRTPVGAVDKVGAAAHVEHITPKHFPSLGYDLDSYFTGFPIFGFFDFNPDRAGLTTRTHLPPFPLFPEDIPLKSNKVSVHAPHRIPHHAPHHPAKAVVSQQIHHKSLSDPKHFRTRVPRRAVFFPGPPSMPSYPKPRISVISF</sequence>
<gene>
    <name evidence="2" type="ORF">O3P69_008395</name>
</gene>
<comment type="caution">
    <text evidence="2">The sequence shown here is derived from an EMBL/GenBank/DDBJ whole genome shotgun (WGS) entry which is preliminary data.</text>
</comment>
<keyword evidence="1" id="KW-0732">Signal</keyword>
<dbReference type="Proteomes" id="UP001487740">
    <property type="component" value="Unassembled WGS sequence"/>
</dbReference>
<organism evidence="2 3">
    <name type="scientific">Scylla paramamosain</name>
    <name type="common">Mud crab</name>
    <dbReference type="NCBI Taxonomy" id="85552"/>
    <lineage>
        <taxon>Eukaryota</taxon>
        <taxon>Metazoa</taxon>
        <taxon>Ecdysozoa</taxon>
        <taxon>Arthropoda</taxon>
        <taxon>Crustacea</taxon>
        <taxon>Multicrustacea</taxon>
        <taxon>Malacostraca</taxon>
        <taxon>Eumalacostraca</taxon>
        <taxon>Eucarida</taxon>
        <taxon>Decapoda</taxon>
        <taxon>Pleocyemata</taxon>
        <taxon>Brachyura</taxon>
        <taxon>Eubrachyura</taxon>
        <taxon>Portunoidea</taxon>
        <taxon>Portunidae</taxon>
        <taxon>Portuninae</taxon>
        <taxon>Scylla</taxon>
    </lineage>
</organism>
<protein>
    <submittedName>
        <fullName evidence="2">Uncharacterized protein</fullName>
    </submittedName>
</protein>
<evidence type="ECO:0000256" key="1">
    <source>
        <dbReference type="SAM" id="SignalP"/>
    </source>
</evidence>
<accession>A0AAW0SLA8</accession>
<keyword evidence="3" id="KW-1185">Reference proteome</keyword>
<name>A0AAW0SLA8_SCYPA</name>
<feature type="chain" id="PRO_5043407489" evidence="1">
    <location>
        <begin position="21"/>
        <end position="231"/>
    </location>
</feature>
<reference evidence="2 3" key="1">
    <citation type="submission" date="2023-03" db="EMBL/GenBank/DDBJ databases">
        <title>High-quality genome of Scylla paramamosain provides insights in environmental adaptation.</title>
        <authorList>
            <person name="Zhang L."/>
        </authorList>
    </citation>
    <scope>NUCLEOTIDE SEQUENCE [LARGE SCALE GENOMIC DNA]</scope>
    <source>
        <strain evidence="2">LZ_2023a</strain>
        <tissue evidence="2">Muscle</tissue>
    </source>
</reference>
<feature type="signal peptide" evidence="1">
    <location>
        <begin position="1"/>
        <end position="20"/>
    </location>
</feature>
<evidence type="ECO:0000313" key="2">
    <source>
        <dbReference type="EMBL" id="KAK8375540.1"/>
    </source>
</evidence>
<evidence type="ECO:0000313" key="3">
    <source>
        <dbReference type="Proteomes" id="UP001487740"/>
    </source>
</evidence>